<feature type="region of interest" description="Disordered" evidence="1">
    <location>
        <begin position="35"/>
        <end position="85"/>
    </location>
</feature>
<feature type="signal peptide" evidence="2">
    <location>
        <begin position="1"/>
        <end position="22"/>
    </location>
</feature>
<dbReference type="Proteomes" id="UP001330434">
    <property type="component" value="Chromosome"/>
</dbReference>
<sequence>MFDKSVKLLLVASLLASTSLQAVIIEEIKEGASPAVGVKQQTPEEKESENQNTTSSTGHNPFEDKKDNNPSPLEMQKGNALTVSPKRDTKELIDVEKNYQKIITDQPGDTYFHTFFRRGAWVVCEGLKLGVNVLEMLNQGVDQGREMKKSFEEGYDLYTPTKEKLGETVGALEMAKESAITWWSQPSTLGPIEKNIIQGVGLKLAPEIENALFKGARYIAKESLVALLDWRGDVQSGLEKFGNFLMKMSNPYAMVSDILSYVDKGVHIANFMPEGIFGSLKSLAIQMVDGKMNVDANTLAGKQLALLRAQEKFAQEERKFRNIQEFSDDSEVQEIGATKSYDEAKEELHMAQINYDLSYKAANISEIMTAEGYLTTVKGIENSLKKTIGAFVADIEKHVEKVVGGNAAEGAKLVLRGIFLGQDSLKSELALLKKEILDWTPEFVKEYLEMAQNLTPNFVWQAKDVVVDVFSNSKVQTGISVVSKVGNVMGMATKYPLKIIKFLAPVQLKKAINKSISNYVYRPLANKIIDKVDEIVAPQIEGYVQNLNLKEPIIF</sequence>
<keyword evidence="2" id="KW-0732">Signal</keyword>
<gene>
    <name evidence="3" type="ORF">Bealeia1_00966</name>
</gene>
<evidence type="ECO:0000313" key="4">
    <source>
        <dbReference type="Proteomes" id="UP001330434"/>
    </source>
</evidence>
<dbReference type="EMBL" id="CP133270">
    <property type="protein sequence ID" value="WVX66781.1"/>
    <property type="molecule type" value="Genomic_DNA"/>
</dbReference>
<keyword evidence="4" id="KW-1185">Reference proteome</keyword>
<name>A0ABZ2C5A4_9PROT</name>
<protein>
    <recommendedName>
        <fullName evidence="5">Pre-toxin TG domain-containing protein</fullName>
    </recommendedName>
</protein>
<feature type="chain" id="PRO_5046802894" description="Pre-toxin TG domain-containing protein" evidence="2">
    <location>
        <begin position="23"/>
        <end position="555"/>
    </location>
</feature>
<evidence type="ECO:0000256" key="1">
    <source>
        <dbReference type="SAM" id="MobiDB-lite"/>
    </source>
</evidence>
<organism evidence="3 4">
    <name type="scientific">Candidatus Bealeia paramacronuclearis</name>
    <dbReference type="NCBI Taxonomy" id="1921001"/>
    <lineage>
        <taxon>Bacteria</taxon>
        <taxon>Pseudomonadati</taxon>
        <taxon>Pseudomonadota</taxon>
        <taxon>Alphaproteobacteria</taxon>
        <taxon>Holosporales</taxon>
        <taxon>Holosporaceae</taxon>
        <taxon>Candidatus Bealeia</taxon>
    </lineage>
</organism>
<reference evidence="3 4" key="1">
    <citation type="journal article" date="2024" name="Environ. Microbiol.">
        <title>Novel evolutionary insights on the interactions of the Holosporales (Alphaproteobacteria) with eukaryotic hosts from comparative genomics.</title>
        <authorList>
            <person name="Giovannini M."/>
            <person name="Petroni G."/>
            <person name="Castelli M."/>
        </authorList>
    </citation>
    <scope>NUCLEOTIDE SEQUENCE [LARGE SCALE GENOMIC DNA]</scope>
    <source>
        <strain evidence="3 4">US_Bl 15I1</strain>
    </source>
</reference>
<accession>A0ABZ2C5A4</accession>
<proteinExistence type="predicted"/>
<evidence type="ECO:0008006" key="5">
    <source>
        <dbReference type="Google" id="ProtNLM"/>
    </source>
</evidence>
<evidence type="ECO:0000313" key="3">
    <source>
        <dbReference type="EMBL" id="WVX66781.1"/>
    </source>
</evidence>
<feature type="compositionally biased region" description="Polar residues" evidence="1">
    <location>
        <begin position="50"/>
        <end position="59"/>
    </location>
</feature>
<evidence type="ECO:0000256" key="2">
    <source>
        <dbReference type="SAM" id="SignalP"/>
    </source>
</evidence>